<keyword evidence="3 7" id="KW-1133">Transmembrane helix</keyword>
<dbReference type="HOGENOM" id="CLU_019101_1_2_1"/>
<evidence type="ECO:0000256" key="1">
    <source>
        <dbReference type="ARBA" id="ARBA00004141"/>
    </source>
</evidence>
<protein>
    <recommendedName>
        <fullName evidence="8">Rhodopsin domain-containing protein</fullName>
    </recommendedName>
</protein>
<evidence type="ECO:0000256" key="2">
    <source>
        <dbReference type="ARBA" id="ARBA00022692"/>
    </source>
</evidence>
<dbReference type="Proteomes" id="UP000016933">
    <property type="component" value="Unassembled WGS sequence"/>
</dbReference>
<evidence type="ECO:0000256" key="7">
    <source>
        <dbReference type="SAM" id="Phobius"/>
    </source>
</evidence>
<evidence type="ECO:0000256" key="6">
    <source>
        <dbReference type="SAM" id="MobiDB-lite"/>
    </source>
</evidence>
<reference evidence="10" key="1">
    <citation type="journal article" date="2012" name="PLoS Genet.">
        <title>The genomes of the fungal plant pathogens Cladosporium fulvum and Dothistroma septosporum reveal adaptation to different hosts and lifestyles but also signatures of common ancestry.</title>
        <authorList>
            <person name="de Wit P.J.G.M."/>
            <person name="van der Burgt A."/>
            <person name="Oekmen B."/>
            <person name="Stergiopoulos I."/>
            <person name="Abd-Elsalam K.A."/>
            <person name="Aerts A.L."/>
            <person name="Bahkali A.H."/>
            <person name="Beenen H.G."/>
            <person name="Chettri P."/>
            <person name="Cox M.P."/>
            <person name="Datema E."/>
            <person name="de Vries R.P."/>
            <person name="Dhillon B."/>
            <person name="Ganley A.R."/>
            <person name="Griffiths S.A."/>
            <person name="Guo Y."/>
            <person name="Hamelin R.C."/>
            <person name="Henrissat B."/>
            <person name="Kabir M.S."/>
            <person name="Jashni M.K."/>
            <person name="Kema G."/>
            <person name="Klaubauf S."/>
            <person name="Lapidus A."/>
            <person name="Levasseur A."/>
            <person name="Lindquist E."/>
            <person name="Mehrabi R."/>
            <person name="Ohm R.A."/>
            <person name="Owen T.J."/>
            <person name="Salamov A."/>
            <person name="Schwelm A."/>
            <person name="Schijlen E."/>
            <person name="Sun H."/>
            <person name="van den Burg H.A."/>
            <person name="van Ham R.C.H.J."/>
            <person name="Zhang S."/>
            <person name="Goodwin S.B."/>
            <person name="Grigoriev I.V."/>
            <person name="Collemare J."/>
            <person name="Bradshaw R.E."/>
        </authorList>
    </citation>
    <scope>NUCLEOTIDE SEQUENCE [LARGE SCALE GENOMIC DNA]</scope>
    <source>
        <strain evidence="10">NZE10 / CBS 128990</strain>
    </source>
</reference>
<comment type="subcellular location">
    <subcellularLocation>
        <location evidence="1">Membrane</location>
        <topology evidence="1">Multi-pass membrane protein</topology>
    </subcellularLocation>
</comment>
<dbReference type="GO" id="GO:0016020">
    <property type="term" value="C:membrane"/>
    <property type="evidence" value="ECO:0007669"/>
    <property type="project" value="UniProtKB-SubCell"/>
</dbReference>
<dbReference type="PANTHER" id="PTHR33048">
    <property type="entry name" value="PTH11-LIKE INTEGRAL MEMBRANE PROTEIN (AFU_ORTHOLOGUE AFUA_5G11245)"/>
    <property type="match status" value="1"/>
</dbReference>
<dbReference type="EMBL" id="KB446537">
    <property type="protein sequence ID" value="EME46128.1"/>
    <property type="molecule type" value="Genomic_DNA"/>
</dbReference>
<feature type="compositionally biased region" description="Basic and acidic residues" evidence="6">
    <location>
        <begin position="579"/>
        <end position="589"/>
    </location>
</feature>
<proteinExistence type="inferred from homology"/>
<evidence type="ECO:0000256" key="5">
    <source>
        <dbReference type="ARBA" id="ARBA00038359"/>
    </source>
</evidence>
<feature type="transmembrane region" description="Helical" evidence="7">
    <location>
        <begin position="260"/>
        <end position="283"/>
    </location>
</feature>
<feature type="transmembrane region" description="Helical" evidence="7">
    <location>
        <begin position="193"/>
        <end position="216"/>
    </location>
</feature>
<evidence type="ECO:0000256" key="4">
    <source>
        <dbReference type="ARBA" id="ARBA00023136"/>
    </source>
</evidence>
<feature type="compositionally biased region" description="Polar residues" evidence="6">
    <location>
        <begin position="520"/>
        <end position="531"/>
    </location>
</feature>
<comment type="similarity">
    <text evidence="5">Belongs to the SAT4 family.</text>
</comment>
<dbReference type="PANTHER" id="PTHR33048:SF19">
    <property type="entry name" value="MEMBRANE PROTEIN PTH11-LIKE, PUTATIVE (AFU_ORTHOLOGUE AFUA_1G14080)-RELATED"/>
    <property type="match status" value="1"/>
</dbReference>
<sequence length="614" mass="68742">MDTVIPRDIWGTAPPEPRSRMANWPTVLFSWWCTSFAAVIIITRLLSRKVRSNKLFREDWIMMASLVPLFIRMVFIHFVLIYGTNNIDVSNIELSGTRLHNHEMGSRLVLAARIWYALFIWTCKFTMSEFLKRITIRVWRRSWEITLQGIRIFLGVTFVAVVVATLTECQPFDHYWQVQPDPGPHCRQGYGNLLTMGICDIVTDILLIAFPIPVVLDSGQSWKRKAQMISLFSLSAIMIAITAARVPHVIGHQGRQQYRTVWASCEVLAAASVSNGVILGSFLRDKGTKKAKYRTFSMSDSIDRTSARRPTLPTLHDLDSDEDLFRSMGCRVPAHLQTLPATSPRPAPPAPPAQSPNELLMAAADTHRASVRRDSDDSDDSLVRPVPSHALPSPSPADKQELSFFDIGNLLVESERSSVSRSRSTIVDSGNSAVAAQDFAVHTTPRYSRPGPRTFLHDVGGIWSPRRDDDRERSSSRQHDRTAPTGVLGPMLERQETQVSLQDAGGLLRSASPPLLYSLPTESMRGQNGDSEQPPRISAATAPARARPGHEDIELEDIDDFSDEERHMTRRAMTLREALAHHRNDDATTRDMSTQHQRPDDMVLHDPGGLARPS</sequence>
<keyword evidence="2 7" id="KW-0812">Transmembrane</keyword>
<accession>N1PT62</accession>
<keyword evidence="10" id="KW-1185">Reference proteome</keyword>
<feature type="domain" description="Rhodopsin" evidence="8">
    <location>
        <begin position="44"/>
        <end position="263"/>
    </location>
</feature>
<keyword evidence="4 7" id="KW-0472">Membrane</keyword>
<gene>
    <name evidence="9" type="ORF">DOTSEDRAFT_70204</name>
</gene>
<feature type="transmembrane region" description="Helical" evidence="7">
    <location>
        <begin position="59"/>
        <end position="84"/>
    </location>
</feature>
<evidence type="ECO:0000313" key="9">
    <source>
        <dbReference type="EMBL" id="EME46128.1"/>
    </source>
</evidence>
<reference evidence="9 10" key="2">
    <citation type="journal article" date="2012" name="PLoS Pathog.">
        <title>Diverse lifestyles and strategies of plant pathogenesis encoded in the genomes of eighteen Dothideomycetes fungi.</title>
        <authorList>
            <person name="Ohm R.A."/>
            <person name="Feau N."/>
            <person name="Henrissat B."/>
            <person name="Schoch C.L."/>
            <person name="Horwitz B.A."/>
            <person name="Barry K.W."/>
            <person name="Condon B.J."/>
            <person name="Copeland A.C."/>
            <person name="Dhillon B."/>
            <person name="Glaser F."/>
            <person name="Hesse C.N."/>
            <person name="Kosti I."/>
            <person name="LaButti K."/>
            <person name="Lindquist E.A."/>
            <person name="Lucas S."/>
            <person name="Salamov A.A."/>
            <person name="Bradshaw R.E."/>
            <person name="Ciuffetti L."/>
            <person name="Hamelin R.C."/>
            <person name="Kema G.H.J."/>
            <person name="Lawrence C."/>
            <person name="Scott J.A."/>
            <person name="Spatafora J.W."/>
            <person name="Turgeon B.G."/>
            <person name="de Wit P.J.G.M."/>
            <person name="Zhong S."/>
            <person name="Goodwin S.B."/>
            <person name="Grigoriev I.V."/>
        </authorList>
    </citation>
    <scope>NUCLEOTIDE SEQUENCE [LARGE SCALE GENOMIC DNA]</scope>
    <source>
        <strain evidence="10">NZE10 / CBS 128990</strain>
    </source>
</reference>
<evidence type="ECO:0000256" key="3">
    <source>
        <dbReference type="ARBA" id="ARBA00022989"/>
    </source>
</evidence>
<feature type="region of interest" description="Disordered" evidence="6">
    <location>
        <begin position="579"/>
        <end position="614"/>
    </location>
</feature>
<dbReference type="InterPro" id="IPR049326">
    <property type="entry name" value="Rhodopsin_dom_fungi"/>
</dbReference>
<dbReference type="Pfam" id="PF20684">
    <property type="entry name" value="Fung_rhodopsin"/>
    <property type="match status" value="1"/>
</dbReference>
<dbReference type="OrthoDB" id="5398233at2759"/>
<dbReference type="AlphaFoldDB" id="N1PT62"/>
<feature type="compositionally biased region" description="Basic and acidic residues" evidence="6">
    <location>
        <begin position="366"/>
        <end position="375"/>
    </location>
</feature>
<evidence type="ECO:0000259" key="8">
    <source>
        <dbReference type="Pfam" id="PF20684"/>
    </source>
</evidence>
<organism evidence="9 10">
    <name type="scientific">Dothistroma septosporum (strain NZE10 / CBS 128990)</name>
    <name type="common">Red band needle blight fungus</name>
    <name type="synonym">Mycosphaerella pini</name>
    <dbReference type="NCBI Taxonomy" id="675120"/>
    <lineage>
        <taxon>Eukaryota</taxon>
        <taxon>Fungi</taxon>
        <taxon>Dikarya</taxon>
        <taxon>Ascomycota</taxon>
        <taxon>Pezizomycotina</taxon>
        <taxon>Dothideomycetes</taxon>
        <taxon>Dothideomycetidae</taxon>
        <taxon>Mycosphaerellales</taxon>
        <taxon>Mycosphaerellaceae</taxon>
        <taxon>Dothistroma</taxon>
    </lineage>
</organism>
<feature type="transmembrane region" description="Helical" evidence="7">
    <location>
        <begin position="29"/>
        <end position="47"/>
    </location>
</feature>
<name>N1PT62_DOTSN</name>
<dbReference type="STRING" id="675120.N1PT62"/>
<feature type="compositionally biased region" description="Basic and acidic residues" evidence="6">
    <location>
        <begin position="465"/>
        <end position="482"/>
    </location>
</feature>
<dbReference type="OMA" id="DWIMMAS"/>
<feature type="region of interest" description="Disordered" evidence="6">
    <location>
        <begin position="444"/>
        <end position="493"/>
    </location>
</feature>
<evidence type="ECO:0000313" key="10">
    <source>
        <dbReference type="Proteomes" id="UP000016933"/>
    </source>
</evidence>
<dbReference type="InterPro" id="IPR052337">
    <property type="entry name" value="SAT4-like"/>
</dbReference>
<feature type="transmembrane region" description="Helical" evidence="7">
    <location>
        <begin position="104"/>
        <end position="124"/>
    </location>
</feature>
<feature type="region of interest" description="Disordered" evidence="6">
    <location>
        <begin position="507"/>
        <end position="550"/>
    </location>
</feature>
<feature type="region of interest" description="Disordered" evidence="6">
    <location>
        <begin position="366"/>
        <end position="400"/>
    </location>
</feature>
<dbReference type="eggNOG" id="ENOG502RYRX">
    <property type="taxonomic scope" value="Eukaryota"/>
</dbReference>
<feature type="transmembrane region" description="Helical" evidence="7">
    <location>
        <begin position="228"/>
        <end position="248"/>
    </location>
</feature>
<feature type="transmembrane region" description="Helical" evidence="7">
    <location>
        <begin position="145"/>
        <end position="166"/>
    </location>
</feature>